<dbReference type="AlphaFoldDB" id="A0A917R0K6"/>
<dbReference type="EMBL" id="BMNT01000011">
    <property type="protein sequence ID" value="GGK80051.1"/>
    <property type="molecule type" value="Genomic_DNA"/>
</dbReference>
<name>A0A917R0K6_9ACTN</name>
<reference evidence="2" key="2">
    <citation type="submission" date="2020-09" db="EMBL/GenBank/DDBJ databases">
        <authorList>
            <person name="Sun Q."/>
            <person name="Ohkuma M."/>
        </authorList>
    </citation>
    <scope>NUCLEOTIDE SEQUENCE</scope>
    <source>
        <strain evidence="2">JCM 13064</strain>
    </source>
</reference>
<evidence type="ECO:0000313" key="2">
    <source>
        <dbReference type="EMBL" id="GGK80051.1"/>
    </source>
</evidence>
<proteinExistence type="predicted"/>
<protein>
    <submittedName>
        <fullName evidence="2">Uncharacterized protein</fullName>
    </submittedName>
</protein>
<dbReference type="Proteomes" id="UP000645217">
    <property type="component" value="Unassembled WGS sequence"/>
</dbReference>
<comment type="caution">
    <text evidence="2">The sequence shown here is derived from an EMBL/GenBank/DDBJ whole genome shotgun (WGS) entry which is preliminary data.</text>
</comment>
<reference evidence="2" key="1">
    <citation type="journal article" date="2014" name="Int. J. Syst. Evol. Microbiol.">
        <title>Complete genome sequence of Corynebacterium casei LMG S-19264T (=DSM 44701T), isolated from a smear-ripened cheese.</title>
        <authorList>
            <consortium name="US DOE Joint Genome Institute (JGI-PGF)"/>
            <person name="Walter F."/>
            <person name="Albersmeier A."/>
            <person name="Kalinowski J."/>
            <person name="Ruckert C."/>
        </authorList>
    </citation>
    <scope>NUCLEOTIDE SEQUENCE</scope>
    <source>
        <strain evidence="2">JCM 13064</strain>
    </source>
</reference>
<accession>A0A917R0K6</accession>
<keyword evidence="3" id="KW-1185">Reference proteome</keyword>
<feature type="compositionally biased region" description="Gly residues" evidence="1">
    <location>
        <begin position="50"/>
        <end position="67"/>
    </location>
</feature>
<organism evidence="2 3">
    <name type="scientific">Sphaerisporangium melleum</name>
    <dbReference type="NCBI Taxonomy" id="321316"/>
    <lineage>
        <taxon>Bacteria</taxon>
        <taxon>Bacillati</taxon>
        <taxon>Actinomycetota</taxon>
        <taxon>Actinomycetes</taxon>
        <taxon>Streptosporangiales</taxon>
        <taxon>Streptosporangiaceae</taxon>
        <taxon>Sphaerisporangium</taxon>
    </lineage>
</organism>
<evidence type="ECO:0000313" key="3">
    <source>
        <dbReference type="Proteomes" id="UP000645217"/>
    </source>
</evidence>
<feature type="region of interest" description="Disordered" evidence="1">
    <location>
        <begin position="34"/>
        <end position="67"/>
    </location>
</feature>
<evidence type="ECO:0000256" key="1">
    <source>
        <dbReference type="SAM" id="MobiDB-lite"/>
    </source>
</evidence>
<gene>
    <name evidence="2" type="ORF">GCM10007964_23380</name>
</gene>
<sequence>MDNAGRDREPWTTTRPIPLSRAWPDRICVGAEAREPGAGTGMTGVRERGAGGACRDGGEAGGTGGGAAVTLTVGLVLEPWSGT</sequence>